<dbReference type="AlphaFoldDB" id="A0A4Y2JRN7"/>
<accession>A0A4Y2JRN7</accession>
<protein>
    <submittedName>
        <fullName evidence="1">Uncharacterized protein</fullName>
    </submittedName>
</protein>
<dbReference type="Proteomes" id="UP000499080">
    <property type="component" value="Unassembled WGS sequence"/>
</dbReference>
<evidence type="ECO:0000313" key="2">
    <source>
        <dbReference type="Proteomes" id="UP000499080"/>
    </source>
</evidence>
<comment type="caution">
    <text evidence="1">The sequence shown here is derived from an EMBL/GenBank/DDBJ whole genome shotgun (WGS) entry which is preliminary data.</text>
</comment>
<name>A0A4Y2JRN7_ARAVE</name>
<proteinExistence type="predicted"/>
<evidence type="ECO:0000313" key="1">
    <source>
        <dbReference type="EMBL" id="GBM91816.1"/>
    </source>
</evidence>
<gene>
    <name evidence="1" type="ORF">AVEN_15695_1</name>
</gene>
<dbReference type="EMBL" id="BGPR01003736">
    <property type="protein sequence ID" value="GBM91816.1"/>
    <property type="molecule type" value="Genomic_DNA"/>
</dbReference>
<keyword evidence="2" id="KW-1185">Reference proteome</keyword>
<organism evidence="1 2">
    <name type="scientific">Araneus ventricosus</name>
    <name type="common">Orbweaver spider</name>
    <name type="synonym">Epeira ventricosa</name>
    <dbReference type="NCBI Taxonomy" id="182803"/>
    <lineage>
        <taxon>Eukaryota</taxon>
        <taxon>Metazoa</taxon>
        <taxon>Ecdysozoa</taxon>
        <taxon>Arthropoda</taxon>
        <taxon>Chelicerata</taxon>
        <taxon>Arachnida</taxon>
        <taxon>Araneae</taxon>
        <taxon>Araneomorphae</taxon>
        <taxon>Entelegynae</taxon>
        <taxon>Araneoidea</taxon>
        <taxon>Araneidae</taxon>
        <taxon>Araneus</taxon>
    </lineage>
</organism>
<sequence length="105" mass="11483">MLEPKTPGLGDLPCTGLGDLPRLGDLRRTGLGDLPRLGDLPCIRLRDLVILTDLVTLVFGDIGRKELVELGLVDREPAELEESSEPNRSNLAYFLNKLAAFLCVL</sequence>
<reference evidence="1 2" key="1">
    <citation type="journal article" date="2019" name="Sci. Rep.">
        <title>Orb-weaving spider Araneus ventricosus genome elucidates the spidroin gene catalogue.</title>
        <authorList>
            <person name="Kono N."/>
            <person name="Nakamura H."/>
            <person name="Ohtoshi R."/>
            <person name="Moran D.A.P."/>
            <person name="Shinohara A."/>
            <person name="Yoshida Y."/>
            <person name="Fujiwara M."/>
            <person name="Mori M."/>
            <person name="Tomita M."/>
            <person name="Arakawa K."/>
        </authorList>
    </citation>
    <scope>NUCLEOTIDE SEQUENCE [LARGE SCALE GENOMIC DNA]</scope>
</reference>